<dbReference type="SUPFAM" id="SSF48179">
    <property type="entry name" value="6-phosphogluconate dehydrogenase C-terminal domain-like"/>
    <property type="match status" value="1"/>
</dbReference>
<keyword evidence="18" id="KW-1185">Reference proteome</keyword>
<feature type="binding site" evidence="9">
    <location>
        <position position="134"/>
    </location>
    <ligand>
        <name>NADPH</name>
        <dbReference type="ChEBI" id="CHEBI:57783"/>
    </ligand>
</feature>
<evidence type="ECO:0000256" key="3">
    <source>
        <dbReference type="ARBA" id="ARBA00022857"/>
    </source>
</evidence>
<comment type="caution">
    <text evidence="9">Lacks conserved residue(s) required for the propagation of feature annotation.</text>
</comment>
<evidence type="ECO:0000259" key="15">
    <source>
        <dbReference type="Pfam" id="PF01210"/>
    </source>
</evidence>
<dbReference type="EC" id="1.1.1.94" evidence="9"/>
<comment type="pathway">
    <text evidence="9">Membrane lipid metabolism; glycerophospholipid metabolism.</text>
</comment>
<feature type="binding site" evidence="9">
    <location>
        <position position="249"/>
    </location>
    <ligand>
        <name>NADPH</name>
        <dbReference type="ChEBI" id="CHEBI:57783"/>
    </ligand>
</feature>
<keyword evidence="2 9" id="KW-0444">Lipid biosynthesis</keyword>
<protein>
    <recommendedName>
        <fullName evidence="9">Glycerol-3-phosphate dehydrogenase [NAD(P)+]</fullName>
        <ecNumber evidence="9">1.1.1.94</ecNumber>
    </recommendedName>
    <alternativeName>
        <fullName evidence="9">NAD(P)(+)-dependent glycerol-3-phosphate dehydrogenase</fullName>
    </alternativeName>
    <alternativeName>
        <fullName evidence="9">NAD(P)H-dependent dihydroxyacetone-phosphate reductase</fullName>
    </alternativeName>
</protein>
<dbReference type="PROSITE" id="PS00957">
    <property type="entry name" value="NAD_G3PDH"/>
    <property type="match status" value="1"/>
</dbReference>
<dbReference type="NCBIfam" id="NF000942">
    <property type="entry name" value="PRK00094.1-4"/>
    <property type="match status" value="1"/>
</dbReference>
<feature type="binding site" evidence="9">
    <location>
        <position position="248"/>
    </location>
    <ligand>
        <name>sn-glycerol 3-phosphate</name>
        <dbReference type="ChEBI" id="CHEBI:57597"/>
    </ligand>
</feature>
<evidence type="ECO:0000313" key="17">
    <source>
        <dbReference type="EMBL" id="QKJ25967.1"/>
    </source>
</evidence>
<dbReference type="GO" id="GO:0046168">
    <property type="term" value="P:glycerol-3-phosphate catabolic process"/>
    <property type="evidence" value="ECO:0007669"/>
    <property type="project" value="InterPro"/>
</dbReference>
<dbReference type="InterPro" id="IPR011128">
    <property type="entry name" value="G3P_DH_NAD-dep_N"/>
</dbReference>
<dbReference type="GO" id="GO:0051287">
    <property type="term" value="F:NAD binding"/>
    <property type="evidence" value="ECO:0007669"/>
    <property type="project" value="InterPro"/>
</dbReference>
<evidence type="ECO:0000256" key="1">
    <source>
        <dbReference type="ARBA" id="ARBA00011009"/>
    </source>
</evidence>
<feature type="domain" description="Glycerol-3-phosphate dehydrogenase NAD-dependent C-terminal" evidence="16">
    <location>
        <begin position="174"/>
        <end position="310"/>
    </location>
</feature>
<dbReference type="GO" id="GO:0008654">
    <property type="term" value="P:phospholipid biosynthetic process"/>
    <property type="evidence" value="ECO:0007669"/>
    <property type="project" value="UniProtKB-KW"/>
</dbReference>
<reference evidence="17 18" key="1">
    <citation type="submission" date="2020-05" db="EMBL/GenBank/DDBJ databases">
        <title>Aquirufa sp. strain 15G-AUS-rot a new Aquirufa species.</title>
        <authorList>
            <person name="Pitt A."/>
            <person name="Hahn M.W."/>
        </authorList>
    </citation>
    <scope>NUCLEOTIDE SEQUENCE [LARGE SCALE GENOMIC DNA]</scope>
    <source>
        <strain evidence="17 18">15G-AUS-rot</strain>
    </source>
</reference>
<dbReference type="GO" id="GO:0005829">
    <property type="term" value="C:cytosol"/>
    <property type="evidence" value="ECO:0007669"/>
    <property type="project" value="TreeGrafter"/>
</dbReference>
<dbReference type="Gene3D" id="1.10.1040.10">
    <property type="entry name" value="N-(1-d-carboxylethyl)-l-norvaline Dehydrogenase, domain 2"/>
    <property type="match status" value="1"/>
</dbReference>
<evidence type="ECO:0000256" key="13">
    <source>
        <dbReference type="RuleBase" id="RU000437"/>
    </source>
</evidence>
<evidence type="ECO:0000256" key="9">
    <source>
        <dbReference type="HAMAP-Rule" id="MF_00394"/>
    </source>
</evidence>
<comment type="similarity">
    <text evidence="1 9 13">Belongs to the NAD-dependent glycerol-3-phosphate dehydrogenase family.</text>
</comment>
<feature type="binding site" evidence="9">
    <location>
        <position position="130"/>
    </location>
    <ligand>
        <name>sn-glycerol 3-phosphate</name>
        <dbReference type="ChEBI" id="CHEBI:57597"/>
    </ligand>
</feature>
<dbReference type="InterPro" id="IPR013328">
    <property type="entry name" value="6PGD_dom2"/>
</dbReference>
<dbReference type="GO" id="GO:0005975">
    <property type="term" value="P:carbohydrate metabolic process"/>
    <property type="evidence" value="ECO:0007669"/>
    <property type="project" value="InterPro"/>
</dbReference>
<evidence type="ECO:0000256" key="5">
    <source>
        <dbReference type="ARBA" id="ARBA00023027"/>
    </source>
</evidence>
<keyword evidence="4 9" id="KW-0560">Oxidoreductase</keyword>
<keyword evidence="9" id="KW-0963">Cytoplasm</keyword>
<dbReference type="Proteomes" id="UP000501003">
    <property type="component" value="Chromosome"/>
</dbReference>
<dbReference type="GO" id="GO:0047952">
    <property type="term" value="F:glycerol-3-phosphate dehydrogenase [NAD(P)+] activity"/>
    <property type="evidence" value="ECO:0007669"/>
    <property type="project" value="UniProtKB-UniRule"/>
</dbReference>
<evidence type="ECO:0000256" key="8">
    <source>
        <dbReference type="ARBA" id="ARBA00023264"/>
    </source>
</evidence>
<dbReference type="HAMAP" id="MF_00394">
    <property type="entry name" value="NAD_Glyc3P_dehydrog"/>
    <property type="match status" value="1"/>
</dbReference>
<dbReference type="KEGG" id="aqg:HRU87_05085"/>
<dbReference type="InterPro" id="IPR036291">
    <property type="entry name" value="NAD(P)-bd_dom_sf"/>
</dbReference>
<feature type="binding site" evidence="9">
    <location>
        <position position="6"/>
    </location>
    <ligand>
        <name>NADPH</name>
        <dbReference type="ChEBI" id="CHEBI:57783"/>
    </ligand>
</feature>
<dbReference type="FunFam" id="3.40.50.720:FF:000019">
    <property type="entry name" value="Glycerol-3-phosphate dehydrogenase [NAD(P)+]"/>
    <property type="match status" value="1"/>
</dbReference>
<feature type="binding site" evidence="9">
    <location>
        <position position="100"/>
    </location>
    <ligand>
        <name>NADPH</name>
        <dbReference type="ChEBI" id="CHEBI:57783"/>
    </ligand>
</feature>
<keyword evidence="7 9" id="KW-0594">Phospholipid biosynthesis</keyword>
<organism evidence="17 18">
    <name type="scientific">Aquiluna borgnonia</name>
    <dbReference type="NCBI Taxonomy" id="2499157"/>
    <lineage>
        <taxon>Bacteria</taxon>
        <taxon>Bacillati</taxon>
        <taxon>Actinomycetota</taxon>
        <taxon>Actinomycetes</taxon>
        <taxon>Micrococcales</taxon>
        <taxon>Microbacteriaceae</taxon>
        <taxon>Luna cluster</taxon>
        <taxon>Luna-1 subcluster</taxon>
        <taxon>Aquiluna</taxon>
    </lineage>
</organism>
<dbReference type="PANTHER" id="PTHR11728:SF1">
    <property type="entry name" value="GLYCEROL-3-PHOSPHATE DEHYDROGENASE [NAD(+)] 2, CHLOROPLASTIC"/>
    <property type="match status" value="1"/>
</dbReference>
<dbReference type="PANTHER" id="PTHR11728">
    <property type="entry name" value="GLYCEROL-3-PHOSPHATE DEHYDROGENASE"/>
    <property type="match status" value="1"/>
</dbReference>
<dbReference type="PIRSF" id="PIRSF000114">
    <property type="entry name" value="Glycerol-3-P_dh"/>
    <property type="match status" value="1"/>
</dbReference>
<feature type="binding site" evidence="12">
    <location>
        <position position="249"/>
    </location>
    <ligand>
        <name>NAD(+)</name>
        <dbReference type="ChEBI" id="CHEBI:57540"/>
    </ligand>
</feature>
<feature type="active site" description="Proton acceptor" evidence="9 10">
    <location>
        <position position="185"/>
    </location>
</feature>
<feature type="binding site" evidence="11">
    <location>
        <begin position="249"/>
        <end position="250"/>
    </location>
    <ligand>
        <name>substrate</name>
    </ligand>
</feature>
<evidence type="ECO:0000313" key="18">
    <source>
        <dbReference type="Proteomes" id="UP000501003"/>
    </source>
</evidence>
<comment type="subcellular location">
    <subcellularLocation>
        <location evidence="9">Cytoplasm</location>
    </subcellularLocation>
</comment>
<feature type="binding site" evidence="11">
    <location>
        <position position="100"/>
    </location>
    <ligand>
        <name>substrate</name>
    </ligand>
</feature>
<evidence type="ECO:0000256" key="4">
    <source>
        <dbReference type="ARBA" id="ARBA00023002"/>
    </source>
</evidence>
<feature type="binding site" evidence="9">
    <location>
        <position position="275"/>
    </location>
    <ligand>
        <name>NADPH</name>
        <dbReference type="ChEBI" id="CHEBI:57783"/>
    </ligand>
</feature>
<comment type="catalytic activity">
    <reaction evidence="9">
        <text>sn-glycerol 3-phosphate + NAD(+) = dihydroxyacetone phosphate + NADH + H(+)</text>
        <dbReference type="Rhea" id="RHEA:11092"/>
        <dbReference type="ChEBI" id="CHEBI:15378"/>
        <dbReference type="ChEBI" id="CHEBI:57540"/>
        <dbReference type="ChEBI" id="CHEBI:57597"/>
        <dbReference type="ChEBI" id="CHEBI:57642"/>
        <dbReference type="ChEBI" id="CHEBI:57945"/>
        <dbReference type="EC" id="1.1.1.94"/>
    </reaction>
</comment>
<feature type="binding site" evidence="9">
    <location>
        <position position="100"/>
    </location>
    <ligand>
        <name>sn-glycerol 3-phosphate</name>
        <dbReference type="ChEBI" id="CHEBI:57597"/>
    </ligand>
</feature>
<accession>A0A7D4QNV9</accession>
<dbReference type="GO" id="GO:0006650">
    <property type="term" value="P:glycerophospholipid metabolic process"/>
    <property type="evidence" value="ECO:0007669"/>
    <property type="project" value="UniProtKB-UniRule"/>
</dbReference>
<dbReference type="Pfam" id="PF07479">
    <property type="entry name" value="NAD_Gly3P_dh_C"/>
    <property type="match status" value="1"/>
</dbReference>
<dbReference type="InterPro" id="IPR008927">
    <property type="entry name" value="6-PGluconate_DH-like_C_sf"/>
</dbReference>
<dbReference type="GO" id="GO:0046167">
    <property type="term" value="P:glycerol-3-phosphate biosynthetic process"/>
    <property type="evidence" value="ECO:0007669"/>
    <property type="project" value="UniProtKB-UniRule"/>
</dbReference>
<evidence type="ECO:0000256" key="12">
    <source>
        <dbReference type="PIRSR" id="PIRSR000114-3"/>
    </source>
</evidence>
<evidence type="ECO:0000256" key="7">
    <source>
        <dbReference type="ARBA" id="ARBA00023209"/>
    </source>
</evidence>
<feature type="binding site" evidence="9">
    <location>
        <position position="250"/>
    </location>
    <ligand>
        <name>sn-glycerol 3-phosphate</name>
        <dbReference type="ChEBI" id="CHEBI:57597"/>
    </ligand>
</feature>
<dbReference type="Gene3D" id="3.40.50.720">
    <property type="entry name" value="NAD(P)-binding Rossmann-like Domain"/>
    <property type="match status" value="1"/>
</dbReference>
<comment type="function">
    <text evidence="9">Catalyzes the reduction of the glycolytic intermediate dihydroxyacetone phosphate (DHAP) to sn-glycerol 3-phosphate (G3P), the key precursor for phospholipid synthesis.</text>
</comment>
<keyword evidence="6 9" id="KW-0443">Lipid metabolism</keyword>
<dbReference type="InterPro" id="IPR006109">
    <property type="entry name" value="G3P_DH_NAD-dep_C"/>
</dbReference>
<feature type="binding site" evidence="9">
    <location>
        <position position="26"/>
    </location>
    <ligand>
        <name>NADPH</name>
        <dbReference type="ChEBI" id="CHEBI:57783"/>
    </ligand>
</feature>
<comment type="catalytic activity">
    <reaction evidence="9 14">
        <text>sn-glycerol 3-phosphate + NADP(+) = dihydroxyacetone phosphate + NADPH + H(+)</text>
        <dbReference type="Rhea" id="RHEA:11096"/>
        <dbReference type="ChEBI" id="CHEBI:15378"/>
        <dbReference type="ChEBI" id="CHEBI:57597"/>
        <dbReference type="ChEBI" id="CHEBI:57642"/>
        <dbReference type="ChEBI" id="CHEBI:57783"/>
        <dbReference type="ChEBI" id="CHEBI:58349"/>
        <dbReference type="EC" id="1.1.1.94"/>
    </reaction>
</comment>
<feature type="binding site" evidence="9">
    <location>
        <position position="238"/>
    </location>
    <ligand>
        <name>sn-glycerol 3-phosphate</name>
        <dbReference type="ChEBI" id="CHEBI:57597"/>
    </ligand>
</feature>
<dbReference type="NCBIfam" id="NF000940">
    <property type="entry name" value="PRK00094.1-2"/>
    <property type="match status" value="1"/>
</dbReference>
<feature type="binding site" evidence="9">
    <location>
        <position position="249"/>
    </location>
    <ligand>
        <name>sn-glycerol 3-phosphate</name>
        <dbReference type="ChEBI" id="CHEBI:57597"/>
    </ligand>
</feature>
<evidence type="ECO:0000259" key="16">
    <source>
        <dbReference type="Pfam" id="PF07479"/>
    </source>
</evidence>
<keyword evidence="8 9" id="KW-1208">Phospholipid metabolism</keyword>
<feature type="binding site" evidence="12">
    <location>
        <begin position="2"/>
        <end position="7"/>
    </location>
    <ligand>
        <name>NAD(+)</name>
        <dbReference type="ChEBI" id="CHEBI:57540"/>
    </ligand>
</feature>
<dbReference type="SUPFAM" id="SSF51735">
    <property type="entry name" value="NAD(P)-binding Rossmann-fold domains"/>
    <property type="match status" value="1"/>
</dbReference>
<proteinExistence type="inferred from homology"/>
<evidence type="ECO:0000256" key="14">
    <source>
        <dbReference type="RuleBase" id="RU000439"/>
    </source>
</evidence>
<sequence>MGAGSWGTTIAKVIADGGCDVMLYSRREEVAQEINESHRNGDYLPGIQLPPGLFATSDVATALQGAEQIYLAVPAQTLRENLEVWREFIPKGATLVSLIKGLEQGSGLRMSQVMVEATGLPIEQMAVVSGPNLALEIAKGEPAASVCACPDVERANEVARTCSSDYFTVFTNHDLIGTELGGVLKNLIAVAIGIVNGLGYGQNTKASIMTRGLAEITKFAVAHGARRRTLFGLAGLGDLIATSESSLSRNFRAGEMLGRGYTKKEVLKRLLQTAEGLSSVAPVLKIAAEKGIEMPIVTQVSDVIEGRMRAGDFGRQLNLADDVEVES</sequence>
<name>A0A7D4QNV9_9MICO</name>
<feature type="binding site" evidence="9">
    <location>
        <position position="5"/>
    </location>
    <ligand>
        <name>NADPH</name>
        <dbReference type="ChEBI" id="CHEBI:57783"/>
    </ligand>
</feature>
<evidence type="ECO:0000256" key="10">
    <source>
        <dbReference type="PIRSR" id="PIRSR000114-1"/>
    </source>
</evidence>
<keyword evidence="5 9" id="KW-0520">NAD</keyword>
<feature type="binding site" evidence="12">
    <location>
        <position position="134"/>
    </location>
    <ligand>
        <name>NAD(+)</name>
        <dbReference type="ChEBI" id="CHEBI:57540"/>
    </ligand>
</feature>
<evidence type="ECO:0000256" key="11">
    <source>
        <dbReference type="PIRSR" id="PIRSR000114-2"/>
    </source>
</evidence>
<dbReference type="AlphaFoldDB" id="A0A7D4QNV9"/>
<keyword evidence="3 9" id="KW-0521">NADP</keyword>
<feature type="binding site" evidence="9">
    <location>
        <position position="43"/>
    </location>
    <ligand>
        <name>NADPH</name>
        <dbReference type="ChEBI" id="CHEBI:57783"/>
    </ligand>
</feature>
<evidence type="ECO:0000256" key="6">
    <source>
        <dbReference type="ARBA" id="ARBA00023098"/>
    </source>
</evidence>
<gene>
    <name evidence="9" type="primary">gpsA</name>
    <name evidence="17" type="ORF">HRU87_05085</name>
</gene>
<keyword evidence="9" id="KW-0547">Nucleotide-binding</keyword>
<evidence type="ECO:0000256" key="2">
    <source>
        <dbReference type="ARBA" id="ARBA00022516"/>
    </source>
</evidence>
<dbReference type="PRINTS" id="PR00077">
    <property type="entry name" value="GPDHDRGNASE"/>
</dbReference>
<dbReference type="InterPro" id="IPR006168">
    <property type="entry name" value="G3P_DH_NAD-dep"/>
</dbReference>
<feature type="binding site" evidence="9">
    <location>
        <position position="185"/>
    </location>
    <ligand>
        <name>sn-glycerol 3-phosphate</name>
        <dbReference type="ChEBI" id="CHEBI:57597"/>
    </ligand>
</feature>
<dbReference type="EMBL" id="CP054056">
    <property type="protein sequence ID" value="QKJ25967.1"/>
    <property type="molecule type" value="Genomic_DNA"/>
</dbReference>
<dbReference type="UniPathway" id="UPA00940"/>
<feature type="domain" description="Glycerol-3-phosphate dehydrogenase NAD-dependent N-terminal" evidence="15">
    <location>
        <begin position="1"/>
        <end position="153"/>
    </location>
</feature>
<dbReference type="Pfam" id="PF01210">
    <property type="entry name" value="NAD_Gly3P_dh_N"/>
    <property type="match status" value="1"/>
</dbReference>
<feature type="binding site" evidence="9">
    <location>
        <position position="27"/>
    </location>
    <ligand>
        <name>NADPH</name>
        <dbReference type="ChEBI" id="CHEBI:57783"/>
    </ligand>
</feature>